<dbReference type="Gene3D" id="3.40.47.10">
    <property type="match status" value="1"/>
</dbReference>
<gene>
    <name evidence="4" type="ORF">B5C07_12960</name>
</gene>
<dbReference type="SUPFAM" id="SSF53901">
    <property type="entry name" value="Thiolase-like"/>
    <property type="match status" value="1"/>
</dbReference>
<proteinExistence type="predicted"/>
<evidence type="ECO:0000313" key="4">
    <source>
        <dbReference type="EMBL" id="PCF45696.1"/>
    </source>
</evidence>
<dbReference type="GO" id="GO:0004312">
    <property type="term" value="F:fatty acid synthase activity"/>
    <property type="evidence" value="ECO:0007669"/>
    <property type="project" value="TreeGrafter"/>
</dbReference>
<dbReference type="Pfam" id="PF16197">
    <property type="entry name" value="KAsynt_C_assoc"/>
    <property type="match status" value="1"/>
</dbReference>
<protein>
    <recommendedName>
        <fullName evidence="3">Polyketide synthase C-terminal extension domain-containing protein</fullName>
    </recommendedName>
</protein>
<sequence>APGNVHFKELNPEIDINDFNVVISSRSTPLGEGKEDSSLLAGVSSFGFGGTNAHVILESWQNK</sequence>
<evidence type="ECO:0000256" key="1">
    <source>
        <dbReference type="ARBA" id="ARBA00022450"/>
    </source>
</evidence>
<evidence type="ECO:0000256" key="2">
    <source>
        <dbReference type="ARBA" id="ARBA00022553"/>
    </source>
</evidence>
<accession>A0AAX0QPK3</accession>
<comment type="caution">
    <text evidence="4">The sequence shown here is derived from an EMBL/GenBank/DDBJ whole genome shotgun (WGS) entry which is preliminary data.</text>
</comment>
<dbReference type="AlphaFoldDB" id="A0AAX0QPK3"/>
<dbReference type="GO" id="GO:0006633">
    <property type="term" value="P:fatty acid biosynthetic process"/>
    <property type="evidence" value="ECO:0007669"/>
    <property type="project" value="TreeGrafter"/>
</dbReference>
<feature type="non-terminal residue" evidence="4">
    <location>
        <position position="1"/>
    </location>
</feature>
<dbReference type="InterPro" id="IPR032821">
    <property type="entry name" value="PKS_assoc"/>
</dbReference>
<evidence type="ECO:0000313" key="5">
    <source>
        <dbReference type="Proteomes" id="UP000217473"/>
    </source>
</evidence>
<dbReference type="PANTHER" id="PTHR43775">
    <property type="entry name" value="FATTY ACID SYNTHASE"/>
    <property type="match status" value="1"/>
</dbReference>
<dbReference type="EMBL" id="MWUR01000032">
    <property type="protein sequence ID" value="PCF45696.1"/>
    <property type="molecule type" value="Genomic_DNA"/>
</dbReference>
<dbReference type="InterPro" id="IPR016039">
    <property type="entry name" value="Thiolase-like"/>
</dbReference>
<dbReference type="Proteomes" id="UP000217473">
    <property type="component" value="Unassembled WGS sequence"/>
</dbReference>
<name>A0AAX0QPK3_9STAP</name>
<evidence type="ECO:0000259" key="3">
    <source>
        <dbReference type="Pfam" id="PF16197"/>
    </source>
</evidence>
<dbReference type="PANTHER" id="PTHR43775:SF37">
    <property type="entry name" value="SI:DKEY-61P9.11"/>
    <property type="match status" value="1"/>
</dbReference>
<feature type="domain" description="Polyketide synthase C-terminal extension" evidence="3">
    <location>
        <begin position="11"/>
        <end position="62"/>
    </location>
</feature>
<dbReference type="RefSeq" id="WP_142302691.1">
    <property type="nucleotide sequence ID" value="NZ_MWUR01000032.1"/>
</dbReference>
<reference evidence="4 5" key="1">
    <citation type="journal article" date="2017" name="PLoS ONE">
        <title>Development of a real-time PCR for detection of Staphylococcus pseudintermedius using a novel automated comparison of whole-genome sequences.</title>
        <authorList>
            <person name="Verstappen K.M."/>
            <person name="Huijbregts L."/>
            <person name="Spaninks M."/>
            <person name="Wagenaar J.A."/>
            <person name="Fluit A.C."/>
            <person name="Duim B."/>
        </authorList>
    </citation>
    <scope>NUCLEOTIDE SEQUENCE [LARGE SCALE GENOMIC DNA]</scope>
    <source>
        <strain evidence="4 5">15S02591-1</strain>
    </source>
</reference>
<keyword evidence="1" id="KW-0596">Phosphopantetheine</keyword>
<organism evidence="4 5">
    <name type="scientific">Staphylococcus delphini</name>
    <dbReference type="NCBI Taxonomy" id="53344"/>
    <lineage>
        <taxon>Bacteria</taxon>
        <taxon>Bacillati</taxon>
        <taxon>Bacillota</taxon>
        <taxon>Bacilli</taxon>
        <taxon>Bacillales</taxon>
        <taxon>Staphylococcaceae</taxon>
        <taxon>Staphylococcus</taxon>
        <taxon>Staphylococcus intermedius group</taxon>
    </lineage>
</organism>
<dbReference type="InterPro" id="IPR050091">
    <property type="entry name" value="PKS_NRPS_Biosynth_Enz"/>
</dbReference>
<keyword evidence="2" id="KW-0597">Phosphoprotein</keyword>